<evidence type="ECO:0000256" key="4">
    <source>
        <dbReference type="ARBA" id="ARBA00023014"/>
    </source>
</evidence>
<dbReference type="OrthoDB" id="9785566at2"/>
<organism evidence="6 7">
    <name type="scientific">Ammonifex thiophilus</name>
    <dbReference type="NCBI Taxonomy" id="444093"/>
    <lineage>
        <taxon>Bacteria</taxon>
        <taxon>Bacillati</taxon>
        <taxon>Bacillota</taxon>
        <taxon>Clostridia</taxon>
        <taxon>Thermoanaerobacterales</taxon>
        <taxon>Thermoanaerobacteraceae</taxon>
        <taxon>Ammonifex</taxon>
    </lineage>
</organism>
<dbReference type="GO" id="GO:0046872">
    <property type="term" value="F:metal ion binding"/>
    <property type="evidence" value="ECO:0007669"/>
    <property type="project" value="UniProtKB-KW"/>
</dbReference>
<dbReference type="AlphaFoldDB" id="A0A3D8P6A3"/>
<proteinExistence type="predicted"/>
<dbReference type="GO" id="GO:0051536">
    <property type="term" value="F:iron-sulfur cluster binding"/>
    <property type="evidence" value="ECO:0007669"/>
    <property type="project" value="UniProtKB-KW"/>
</dbReference>
<sequence>MKEFEPIIVAFCCHYCAYAAADLAGSLRLEYPPGIRIVEVPCSGRVEEELILKAFAEGADGVLVAGCLEGDCHFQKGNIRARKRVEHLRQLLKEIGLEPERLAMYHLSSAMGRRFAEIAWEMAEKVAGLGPSPLRRRTREG</sequence>
<evidence type="ECO:0000256" key="1">
    <source>
        <dbReference type="ARBA" id="ARBA00022723"/>
    </source>
</evidence>
<dbReference type="EMBL" id="QSLN01000001">
    <property type="protein sequence ID" value="RDV84870.1"/>
    <property type="molecule type" value="Genomic_DNA"/>
</dbReference>
<feature type="domain" description="F420-non-reducing hydrogenase iron-sulfur subunit D" evidence="5">
    <location>
        <begin position="8"/>
        <end position="130"/>
    </location>
</feature>
<keyword evidence="2" id="KW-0560">Oxidoreductase</keyword>
<gene>
    <name evidence="6" type="ORF">DXX99_02185</name>
</gene>
<comment type="caution">
    <text evidence="6">The sequence shown here is derived from an EMBL/GenBank/DDBJ whole genome shotgun (WGS) entry which is preliminary data.</text>
</comment>
<evidence type="ECO:0000313" key="7">
    <source>
        <dbReference type="Proteomes" id="UP000256329"/>
    </source>
</evidence>
<evidence type="ECO:0000259" key="5">
    <source>
        <dbReference type="Pfam" id="PF02662"/>
    </source>
</evidence>
<evidence type="ECO:0000256" key="3">
    <source>
        <dbReference type="ARBA" id="ARBA00023004"/>
    </source>
</evidence>
<reference evidence="6 7" key="1">
    <citation type="submission" date="2018-08" db="EMBL/GenBank/DDBJ databases">
        <title>Form III RuBisCO-mediated autotrophy in Thermodesulfobium bacteria.</title>
        <authorList>
            <person name="Toshchakov S.V."/>
            <person name="Kublanov I.V."/>
            <person name="Frolov E."/>
            <person name="Bonch-Osmolovskaya E.A."/>
            <person name="Tourova T.P."/>
            <person name="Chernych N.A."/>
            <person name="Lebedinsky A.V."/>
        </authorList>
    </citation>
    <scope>NUCLEOTIDE SEQUENCE [LARGE SCALE GENOMIC DNA]</scope>
    <source>
        <strain evidence="6 7">SR</strain>
    </source>
</reference>
<keyword evidence="3" id="KW-0408">Iron</keyword>
<keyword evidence="1" id="KW-0479">Metal-binding</keyword>
<keyword evidence="4" id="KW-0411">Iron-sulfur</keyword>
<dbReference type="InterPro" id="IPR003813">
    <property type="entry name" value="MvhD/FlpD"/>
</dbReference>
<keyword evidence="7" id="KW-1185">Reference proteome</keyword>
<dbReference type="RefSeq" id="WP_115791863.1">
    <property type="nucleotide sequence ID" value="NZ_QSLN01000001.1"/>
</dbReference>
<name>A0A3D8P6A3_9THEO</name>
<dbReference type="Pfam" id="PF02662">
    <property type="entry name" value="FlpD"/>
    <property type="match status" value="1"/>
</dbReference>
<dbReference type="Proteomes" id="UP000256329">
    <property type="component" value="Unassembled WGS sequence"/>
</dbReference>
<dbReference type="GO" id="GO:0016491">
    <property type="term" value="F:oxidoreductase activity"/>
    <property type="evidence" value="ECO:0007669"/>
    <property type="project" value="UniProtKB-KW"/>
</dbReference>
<protein>
    <submittedName>
        <fullName evidence="6">Hydrogenase iron-sulfur subunit</fullName>
    </submittedName>
</protein>
<accession>A0A3D8P6A3</accession>
<evidence type="ECO:0000256" key="2">
    <source>
        <dbReference type="ARBA" id="ARBA00023002"/>
    </source>
</evidence>
<evidence type="ECO:0000313" key="6">
    <source>
        <dbReference type="EMBL" id="RDV84870.1"/>
    </source>
</evidence>